<evidence type="ECO:0000313" key="6">
    <source>
        <dbReference type="EMBL" id="GFR08627.1"/>
    </source>
</evidence>
<evidence type="ECO:0000256" key="3">
    <source>
        <dbReference type="RuleBase" id="RU004560"/>
    </source>
</evidence>
<dbReference type="OrthoDB" id="416553at2759"/>
<dbReference type="PROSITE" id="PS51719">
    <property type="entry name" value="G_SEPTIN"/>
    <property type="match status" value="1"/>
</dbReference>
<feature type="chain" id="PRO_5036483547" description="Septin-type G domain-containing protein" evidence="4">
    <location>
        <begin position="24"/>
        <end position="450"/>
    </location>
</feature>
<dbReference type="InterPro" id="IPR027417">
    <property type="entry name" value="P-loop_NTPase"/>
</dbReference>
<feature type="signal peptide" evidence="4">
    <location>
        <begin position="1"/>
        <end position="23"/>
    </location>
</feature>
<keyword evidence="2 3" id="KW-0342">GTP-binding</keyword>
<dbReference type="AlphaFoldDB" id="A0A8X6GPR0"/>
<comment type="similarity">
    <text evidence="3">Belongs to the TRAFAC class TrmE-Era-EngA-EngB-Septin-like GTPase superfamily. Septin GTPase family.</text>
</comment>
<dbReference type="GO" id="GO:0005525">
    <property type="term" value="F:GTP binding"/>
    <property type="evidence" value="ECO:0007669"/>
    <property type="project" value="UniProtKB-KW"/>
</dbReference>
<evidence type="ECO:0000313" key="7">
    <source>
        <dbReference type="Proteomes" id="UP000887116"/>
    </source>
</evidence>
<gene>
    <name evidence="6" type="primary">SEPTIN9</name>
    <name evidence="6" type="ORF">TNCT_251151</name>
</gene>
<dbReference type="InterPro" id="IPR030379">
    <property type="entry name" value="G_SEPTIN_dom"/>
</dbReference>
<sequence>MTSAVGSLAVLCLQIVTISVCESGNYFISPCDVYALPHNGNRPPPLAFLKDSFLEADTEGRGYIDCQNVISVVRKALGIALNNQEREKILKKAEILAGRGQLSVNAFITVMADTLTETTQWGNLKTDVSGYVGIDTLQEQIRKKVLKKGFEFNIIVVGRSGLGKSTLINTLFKASVSRRTCVKDEGDENGLYKIPKTTEVKSVSHVLEEKGVRLRLTVTDTPGFGDHINNENCWLPILDYINQQYEKYLNEEQSVARKKYIPDTRVHCCLYFIPPTGHSLTPLDAEFMKKLDKIVNIVPVIAKADTLTVEERIAFKQRIKRDLEKNNINIYPINDLEEEPEDVVANNKIREMIPFAVVGSNIQHQINGRTIYGRKTQWGTVEVENRAHCEFPDLRDMLIRTHMQDLVDVTRLVHYENYRHQKLRTQDHRHLNGGLNGQVVDIENLNESSL</sequence>
<dbReference type="Proteomes" id="UP000887116">
    <property type="component" value="Unassembled WGS sequence"/>
</dbReference>
<keyword evidence="7" id="KW-1185">Reference proteome</keyword>
<evidence type="ECO:0000256" key="1">
    <source>
        <dbReference type="ARBA" id="ARBA00022741"/>
    </source>
</evidence>
<reference evidence="6" key="1">
    <citation type="submission" date="2020-07" db="EMBL/GenBank/DDBJ databases">
        <title>Multicomponent nature underlies the extraordinary mechanical properties of spider dragline silk.</title>
        <authorList>
            <person name="Kono N."/>
            <person name="Nakamura H."/>
            <person name="Mori M."/>
            <person name="Yoshida Y."/>
            <person name="Ohtoshi R."/>
            <person name="Malay A.D."/>
            <person name="Moran D.A.P."/>
            <person name="Tomita M."/>
            <person name="Numata K."/>
            <person name="Arakawa K."/>
        </authorList>
    </citation>
    <scope>NUCLEOTIDE SEQUENCE</scope>
</reference>
<dbReference type="CDD" id="cd01850">
    <property type="entry name" value="CDC_Septin"/>
    <property type="match status" value="1"/>
</dbReference>
<dbReference type="InterPro" id="IPR016491">
    <property type="entry name" value="Septin"/>
</dbReference>
<proteinExistence type="inferred from homology"/>
<keyword evidence="4" id="KW-0732">Signal</keyword>
<dbReference type="InterPro" id="IPR011992">
    <property type="entry name" value="EF-hand-dom_pair"/>
</dbReference>
<dbReference type="SUPFAM" id="SSF52540">
    <property type="entry name" value="P-loop containing nucleoside triphosphate hydrolases"/>
    <property type="match status" value="1"/>
</dbReference>
<dbReference type="Gene3D" id="1.10.238.10">
    <property type="entry name" value="EF-hand"/>
    <property type="match status" value="1"/>
</dbReference>
<dbReference type="Gene3D" id="3.40.50.300">
    <property type="entry name" value="P-loop containing nucleotide triphosphate hydrolases"/>
    <property type="match status" value="1"/>
</dbReference>
<comment type="caution">
    <text evidence="6">The sequence shown here is derived from an EMBL/GenBank/DDBJ whole genome shotgun (WGS) entry which is preliminary data.</text>
</comment>
<dbReference type="PANTHER" id="PTHR18884">
    <property type="entry name" value="SEPTIN"/>
    <property type="match status" value="1"/>
</dbReference>
<evidence type="ECO:0000256" key="4">
    <source>
        <dbReference type="SAM" id="SignalP"/>
    </source>
</evidence>
<dbReference type="FunFam" id="3.40.50.300:FF:004705">
    <property type="entry name" value="Cell division protein, putative"/>
    <property type="match status" value="1"/>
</dbReference>
<dbReference type="Pfam" id="PF00735">
    <property type="entry name" value="Septin"/>
    <property type="match status" value="1"/>
</dbReference>
<evidence type="ECO:0000256" key="2">
    <source>
        <dbReference type="ARBA" id="ARBA00023134"/>
    </source>
</evidence>
<organism evidence="6 7">
    <name type="scientific">Trichonephila clavata</name>
    <name type="common">Joro spider</name>
    <name type="synonym">Nephila clavata</name>
    <dbReference type="NCBI Taxonomy" id="2740835"/>
    <lineage>
        <taxon>Eukaryota</taxon>
        <taxon>Metazoa</taxon>
        <taxon>Ecdysozoa</taxon>
        <taxon>Arthropoda</taxon>
        <taxon>Chelicerata</taxon>
        <taxon>Arachnida</taxon>
        <taxon>Araneae</taxon>
        <taxon>Araneomorphae</taxon>
        <taxon>Entelegynae</taxon>
        <taxon>Araneoidea</taxon>
        <taxon>Nephilidae</taxon>
        <taxon>Trichonephila</taxon>
    </lineage>
</organism>
<name>A0A8X6GPR0_TRICU</name>
<evidence type="ECO:0000259" key="5">
    <source>
        <dbReference type="PROSITE" id="PS51719"/>
    </source>
</evidence>
<dbReference type="EMBL" id="BMAO01006449">
    <property type="protein sequence ID" value="GFR08627.1"/>
    <property type="molecule type" value="Genomic_DNA"/>
</dbReference>
<accession>A0A8X6GPR0</accession>
<keyword evidence="1 3" id="KW-0547">Nucleotide-binding</keyword>
<feature type="domain" description="Septin-type G" evidence="5">
    <location>
        <begin position="148"/>
        <end position="425"/>
    </location>
</feature>
<protein>
    <recommendedName>
        <fullName evidence="5">Septin-type G domain-containing protein</fullName>
    </recommendedName>
</protein>
<dbReference type="SUPFAM" id="SSF47473">
    <property type="entry name" value="EF-hand"/>
    <property type="match status" value="1"/>
</dbReference>